<dbReference type="Pfam" id="PF00528">
    <property type="entry name" value="BPD_transp_1"/>
    <property type="match status" value="1"/>
</dbReference>
<feature type="transmembrane region" description="Helical" evidence="7">
    <location>
        <begin position="248"/>
        <end position="269"/>
    </location>
</feature>
<keyword evidence="2 7" id="KW-0813">Transport</keyword>
<evidence type="ECO:0000256" key="7">
    <source>
        <dbReference type="RuleBase" id="RU363032"/>
    </source>
</evidence>
<evidence type="ECO:0000256" key="6">
    <source>
        <dbReference type="ARBA" id="ARBA00023136"/>
    </source>
</evidence>
<feature type="domain" description="ABC transmembrane type-1" evidence="9">
    <location>
        <begin position="116"/>
        <end position="326"/>
    </location>
</feature>
<keyword evidence="3" id="KW-1003">Cell membrane</keyword>
<evidence type="ECO:0000256" key="4">
    <source>
        <dbReference type="ARBA" id="ARBA00022692"/>
    </source>
</evidence>
<feature type="transmembrane region" description="Helical" evidence="7">
    <location>
        <begin position="116"/>
        <end position="139"/>
    </location>
</feature>
<gene>
    <name evidence="10" type="ORF">GS4_17_00620</name>
</gene>
<keyword evidence="5 7" id="KW-1133">Transmembrane helix</keyword>
<dbReference type="SUPFAM" id="SSF161098">
    <property type="entry name" value="MetI-like"/>
    <property type="match status" value="1"/>
</dbReference>
<dbReference type="InterPro" id="IPR051393">
    <property type="entry name" value="ABC_transporter_permease"/>
</dbReference>
<evidence type="ECO:0000256" key="3">
    <source>
        <dbReference type="ARBA" id="ARBA00022475"/>
    </source>
</evidence>
<dbReference type="EMBL" id="BANX01000017">
    <property type="protein sequence ID" value="GAC68676.1"/>
    <property type="molecule type" value="Genomic_DNA"/>
</dbReference>
<dbReference type="STRING" id="1223545.GS4_17_00620"/>
<dbReference type="CDD" id="cd06261">
    <property type="entry name" value="TM_PBP2"/>
    <property type="match status" value="1"/>
</dbReference>
<comment type="caution">
    <text evidence="10">The sequence shown here is derived from an EMBL/GenBank/DDBJ whole genome shotgun (WGS) entry which is preliminary data.</text>
</comment>
<accession>M0QK60</accession>
<dbReference type="Gene3D" id="1.10.3720.10">
    <property type="entry name" value="MetI-like"/>
    <property type="match status" value="1"/>
</dbReference>
<dbReference type="AlphaFoldDB" id="M0QK60"/>
<feature type="region of interest" description="Disordered" evidence="8">
    <location>
        <begin position="1"/>
        <end position="35"/>
    </location>
</feature>
<dbReference type="PROSITE" id="PS50928">
    <property type="entry name" value="ABC_TM1"/>
    <property type="match status" value="1"/>
</dbReference>
<evidence type="ECO:0000256" key="8">
    <source>
        <dbReference type="SAM" id="MobiDB-lite"/>
    </source>
</evidence>
<keyword evidence="4 7" id="KW-0812">Transmembrane</keyword>
<evidence type="ECO:0000256" key="2">
    <source>
        <dbReference type="ARBA" id="ARBA00022448"/>
    </source>
</evidence>
<comment type="similarity">
    <text evidence="7">Belongs to the binding-protein-dependent transport system permease family.</text>
</comment>
<feature type="transmembrane region" description="Helical" evidence="7">
    <location>
        <begin position="151"/>
        <end position="174"/>
    </location>
</feature>
<evidence type="ECO:0000313" key="11">
    <source>
        <dbReference type="Proteomes" id="UP000011666"/>
    </source>
</evidence>
<comment type="subcellular location">
    <subcellularLocation>
        <location evidence="1 7">Cell membrane</location>
        <topology evidence="1 7">Multi-pass membrane protein</topology>
    </subcellularLocation>
</comment>
<evidence type="ECO:0000313" key="10">
    <source>
        <dbReference type="EMBL" id="GAC68676.1"/>
    </source>
</evidence>
<name>M0QK60_9ACTN</name>
<dbReference type="Proteomes" id="UP000011666">
    <property type="component" value="Unassembled WGS sequence"/>
</dbReference>
<organism evidence="10 11">
    <name type="scientific">Gordonia soli NBRC 108243</name>
    <dbReference type="NCBI Taxonomy" id="1223545"/>
    <lineage>
        <taxon>Bacteria</taxon>
        <taxon>Bacillati</taxon>
        <taxon>Actinomycetota</taxon>
        <taxon>Actinomycetes</taxon>
        <taxon>Mycobacteriales</taxon>
        <taxon>Gordoniaceae</taxon>
        <taxon>Gordonia</taxon>
    </lineage>
</organism>
<dbReference type="GO" id="GO:0055085">
    <property type="term" value="P:transmembrane transport"/>
    <property type="evidence" value="ECO:0007669"/>
    <property type="project" value="InterPro"/>
</dbReference>
<protein>
    <submittedName>
        <fullName evidence="10">Putative ABC transporter permease protein</fullName>
    </submittedName>
</protein>
<feature type="transmembrane region" description="Helical" evidence="7">
    <location>
        <begin position="55"/>
        <end position="73"/>
    </location>
</feature>
<dbReference type="InterPro" id="IPR000515">
    <property type="entry name" value="MetI-like"/>
</dbReference>
<dbReference type="eggNOG" id="COG1175">
    <property type="taxonomic scope" value="Bacteria"/>
</dbReference>
<dbReference type="PANTHER" id="PTHR30193">
    <property type="entry name" value="ABC TRANSPORTER PERMEASE PROTEIN"/>
    <property type="match status" value="1"/>
</dbReference>
<sequence>MFQVVDAPERPTSAVPVSDSATSDSGTVGGNASREVTDPVVGARRPLRSRLRRGVVPYLYLIPASAMLVMWTYRPLAQAFQLSTVEWNLLPTSPIRAVGADNYRALADLPALGDSIWLTVVLILGLLPFTIVIPVVVGFAMRGVSLRSSRIYQGLIFAPFLVAPVAGAAVWRWLLDPGGGIVNRVLGVDVNWIYDTRTAQLAIVVITGWHLVGFAVLAVAAGLAGISTDYDEAAQIDGARRRQIAMRITLPLLSPTLVFLTLMTVSLGAQWSFPLIDTLTQGGPSGATTNIYYLMWDFGFDSFNAGLSSATGMVLFVGFAIVAGALVWLSERITFHDR</sequence>
<feature type="transmembrane region" description="Helical" evidence="7">
    <location>
        <begin position="305"/>
        <end position="329"/>
    </location>
</feature>
<proteinExistence type="inferred from homology"/>
<keyword evidence="11" id="KW-1185">Reference proteome</keyword>
<dbReference type="GO" id="GO:0005886">
    <property type="term" value="C:plasma membrane"/>
    <property type="evidence" value="ECO:0007669"/>
    <property type="project" value="UniProtKB-SubCell"/>
</dbReference>
<evidence type="ECO:0000259" key="9">
    <source>
        <dbReference type="PROSITE" id="PS50928"/>
    </source>
</evidence>
<evidence type="ECO:0000256" key="5">
    <source>
        <dbReference type="ARBA" id="ARBA00022989"/>
    </source>
</evidence>
<dbReference type="PANTHER" id="PTHR30193:SF37">
    <property type="entry name" value="INNER MEMBRANE ABC TRANSPORTER PERMEASE PROTEIN YCJO"/>
    <property type="match status" value="1"/>
</dbReference>
<feature type="transmembrane region" description="Helical" evidence="7">
    <location>
        <begin position="201"/>
        <end position="227"/>
    </location>
</feature>
<evidence type="ECO:0000256" key="1">
    <source>
        <dbReference type="ARBA" id="ARBA00004651"/>
    </source>
</evidence>
<dbReference type="InterPro" id="IPR035906">
    <property type="entry name" value="MetI-like_sf"/>
</dbReference>
<reference evidence="10 11" key="1">
    <citation type="submission" date="2013-01" db="EMBL/GenBank/DDBJ databases">
        <title>Whole genome shotgun sequence of Gordonia soli NBRC 108243.</title>
        <authorList>
            <person name="Isaki-Nakamura S."/>
            <person name="Hosoyama A."/>
            <person name="Tsuchikane K."/>
            <person name="Ando Y."/>
            <person name="Baba S."/>
            <person name="Ohji S."/>
            <person name="Hamada M."/>
            <person name="Tamura T."/>
            <person name="Yamazoe A."/>
            <person name="Yamazaki S."/>
            <person name="Fujita N."/>
        </authorList>
    </citation>
    <scope>NUCLEOTIDE SEQUENCE [LARGE SCALE GENOMIC DNA]</scope>
    <source>
        <strain evidence="10 11">NBRC 108243</strain>
    </source>
</reference>
<keyword evidence="6 7" id="KW-0472">Membrane</keyword>